<protein>
    <submittedName>
        <fullName evidence="5">Fructuronate reductase</fullName>
    </submittedName>
</protein>
<evidence type="ECO:0000313" key="6">
    <source>
        <dbReference type="Proteomes" id="UP000228531"/>
    </source>
</evidence>
<dbReference type="RefSeq" id="WP_100367178.1">
    <property type="nucleotide sequence ID" value="NZ_PGTY01000001.1"/>
</dbReference>
<gene>
    <name evidence="5" type="ORF">BC777_1197</name>
</gene>
<keyword evidence="6" id="KW-1185">Reference proteome</keyword>
<dbReference type="PANTHER" id="PTHR43362:SF1">
    <property type="entry name" value="MANNITOL DEHYDROGENASE 2-RELATED"/>
    <property type="match status" value="1"/>
</dbReference>
<dbReference type="InterPro" id="IPR008927">
    <property type="entry name" value="6-PGluconate_DH-like_C_sf"/>
</dbReference>
<dbReference type="Gene3D" id="1.10.1040.10">
    <property type="entry name" value="N-(1-d-carboxylethyl)-l-norvaline Dehydrogenase, domain 2"/>
    <property type="match status" value="1"/>
</dbReference>
<name>A0A2M8WN42_9RHOB</name>
<dbReference type="PANTHER" id="PTHR43362">
    <property type="entry name" value="MANNITOL DEHYDROGENASE DSF1-RELATED"/>
    <property type="match status" value="1"/>
</dbReference>
<dbReference type="PRINTS" id="PR00084">
    <property type="entry name" value="MTLDHDRGNASE"/>
</dbReference>
<organism evidence="5 6">
    <name type="scientific">Yoonia maricola</name>
    <dbReference type="NCBI Taxonomy" id="420999"/>
    <lineage>
        <taxon>Bacteria</taxon>
        <taxon>Pseudomonadati</taxon>
        <taxon>Pseudomonadota</taxon>
        <taxon>Alphaproteobacteria</taxon>
        <taxon>Rhodobacterales</taxon>
        <taxon>Paracoccaceae</taxon>
        <taxon>Yoonia</taxon>
    </lineage>
</organism>
<dbReference type="InterPro" id="IPR013118">
    <property type="entry name" value="Mannitol_DH_C"/>
</dbReference>
<dbReference type="Pfam" id="PF08125">
    <property type="entry name" value="Mannitol_dh_C"/>
    <property type="match status" value="1"/>
</dbReference>
<dbReference type="GO" id="GO:0019594">
    <property type="term" value="P:mannitol metabolic process"/>
    <property type="evidence" value="ECO:0007669"/>
    <property type="project" value="InterPro"/>
</dbReference>
<dbReference type="InterPro" id="IPR050988">
    <property type="entry name" value="Mannitol_DH/Oxidoreductase"/>
</dbReference>
<feature type="domain" description="Mannitol dehydrogenase C-terminal" evidence="4">
    <location>
        <begin position="258"/>
        <end position="423"/>
    </location>
</feature>
<evidence type="ECO:0000313" key="5">
    <source>
        <dbReference type="EMBL" id="PJI92350.1"/>
    </source>
</evidence>
<dbReference type="AlphaFoldDB" id="A0A2M8WN42"/>
<evidence type="ECO:0000256" key="1">
    <source>
        <dbReference type="ARBA" id="ARBA00023002"/>
    </source>
</evidence>
<evidence type="ECO:0000259" key="4">
    <source>
        <dbReference type="Pfam" id="PF08125"/>
    </source>
</evidence>
<keyword evidence="2" id="KW-0520">NAD</keyword>
<dbReference type="Gene3D" id="3.40.50.720">
    <property type="entry name" value="NAD(P)-binding Rossmann-like Domain"/>
    <property type="match status" value="1"/>
</dbReference>
<dbReference type="InterPro" id="IPR013328">
    <property type="entry name" value="6PGD_dom2"/>
</dbReference>
<evidence type="ECO:0000256" key="2">
    <source>
        <dbReference type="ARBA" id="ARBA00023027"/>
    </source>
</evidence>
<dbReference type="SUPFAM" id="SSF51735">
    <property type="entry name" value="NAD(P)-binding Rossmann-fold domains"/>
    <property type="match status" value="1"/>
</dbReference>
<dbReference type="GO" id="GO:0016616">
    <property type="term" value="F:oxidoreductase activity, acting on the CH-OH group of donors, NAD or NADP as acceptor"/>
    <property type="evidence" value="ECO:0007669"/>
    <property type="project" value="TreeGrafter"/>
</dbReference>
<evidence type="ECO:0000259" key="3">
    <source>
        <dbReference type="Pfam" id="PF01232"/>
    </source>
</evidence>
<dbReference type="InterPro" id="IPR013131">
    <property type="entry name" value="Mannitol_DH_N"/>
</dbReference>
<dbReference type="EMBL" id="PGTY01000001">
    <property type="protein sequence ID" value="PJI92350.1"/>
    <property type="molecule type" value="Genomic_DNA"/>
</dbReference>
<sequence>MTKAKRPIRIVHLGLGAFYRAHACTYLQKLEGWGVLGVSLRSAAVRDRMRQRGYRYTAAALTPDGMDLQQIDVVQDMLVAPEDPAAVINALAEPAVSLVTLTVTEKGYCHDPATGTLNTNHPVVKSDIAHALPQTAPGFLARGLQARRAAGLPPFTVLSCDNLPANGAVTRRVTLDLANHVDPDLAAWIAAEVTFPSAMVDRIVPATTAEDIARIARLSGNMDAAPVVHEPFTQWVITDDFVGDLPDLATAGAQIVPDIAPFERMKLRMLNGAHSALAYLGSLAGFATVADAVADETVAAYLQVLWHEEIIPTLKVPPDTSLEDYAAALMSRFANPGIQHRLSQIAMDGSQKLPQRLLGTIEDRLAHGGRIDALLLALAGWIAYTANQSDDADPMAAKLRGCHASDPRQTVHNILSLSAIFKDPLSAQITAPLSDVYTDLTKKSARAMLATVAH</sequence>
<dbReference type="InterPro" id="IPR023027">
    <property type="entry name" value="Mannitol_DH_CS"/>
</dbReference>
<comment type="caution">
    <text evidence="5">The sequence shown here is derived from an EMBL/GenBank/DDBJ whole genome shotgun (WGS) entry which is preliminary data.</text>
</comment>
<dbReference type="SUPFAM" id="SSF48179">
    <property type="entry name" value="6-phosphogluconate dehydrogenase C-terminal domain-like"/>
    <property type="match status" value="1"/>
</dbReference>
<dbReference type="InterPro" id="IPR000669">
    <property type="entry name" value="Mannitol_DH"/>
</dbReference>
<dbReference type="PROSITE" id="PS00974">
    <property type="entry name" value="MANNITOL_DHGENASE"/>
    <property type="match status" value="1"/>
</dbReference>
<accession>A0A2M8WN42</accession>
<dbReference type="InterPro" id="IPR036291">
    <property type="entry name" value="NAD(P)-bd_dom_sf"/>
</dbReference>
<dbReference type="OrthoDB" id="271711at2"/>
<reference evidence="5 6" key="1">
    <citation type="submission" date="2017-11" db="EMBL/GenBank/DDBJ databases">
        <title>Genomic Encyclopedia of Archaeal and Bacterial Type Strains, Phase II (KMG-II): From Individual Species to Whole Genera.</title>
        <authorList>
            <person name="Goeker M."/>
        </authorList>
    </citation>
    <scope>NUCLEOTIDE SEQUENCE [LARGE SCALE GENOMIC DNA]</scope>
    <source>
        <strain evidence="5 6">DSM 29128</strain>
    </source>
</reference>
<dbReference type="Proteomes" id="UP000228531">
    <property type="component" value="Unassembled WGS sequence"/>
</dbReference>
<proteinExistence type="predicted"/>
<feature type="domain" description="Mannitol dehydrogenase N-terminal" evidence="3">
    <location>
        <begin position="9"/>
        <end position="248"/>
    </location>
</feature>
<keyword evidence="1" id="KW-0560">Oxidoreductase</keyword>
<dbReference type="Pfam" id="PF01232">
    <property type="entry name" value="Mannitol_dh"/>
    <property type="match status" value="1"/>
</dbReference>